<protein>
    <recommendedName>
        <fullName evidence="2">non-specific serine/threonine protein kinase</fullName>
        <ecNumber evidence="2">2.7.11.1</ecNumber>
    </recommendedName>
</protein>
<dbReference type="GO" id="GO:0005524">
    <property type="term" value="F:ATP binding"/>
    <property type="evidence" value="ECO:0007669"/>
    <property type="project" value="UniProtKB-KW"/>
</dbReference>
<keyword evidence="7" id="KW-1185">Reference proteome</keyword>
<sequence length="76" mass="8854">VAIKKINLQQQKSKEVLNEVLIMRDKKNLNIVTYLDSYLVRNELWLVMEYMDGHTLNDIISEIGMSEGQIAAVFRE</sequence>
<dbReference type="GO" id="GO:0004674">
    <property type="term" value="F:protein serine/threonine kinase activity"/>
    <property type="evidence" value="ECO:0007669"/>
    <property type="project" value="UniProtKB-EC"/>
</dbReference>
<dbReference type="PANTHER" id="PTHR45832:SF22">
    <property type="entry name" value="SERINE_THREONINE-PROTEIN KINASE SAMKA-RELATED"/>
    <property type="match status" value="1"/>
</dbReference>
<dbReference type="InterPro" id="IPR051931">
    <property type="entry name" value="PAK3-like"/>
</dbReference>
<keyword evidence="6" id="KW-0418">Kinase</keyword>
<keyword evidence="4" id="KW-0067">ATP-binding</keyword>
<organism evidence="6 7">
    <name type="scientific">Atrichornis clamosus</name>
    <dbReference type="NCBI Taxonomy" id="449594"/>
    <lineage>
        <taxon>Eukaryota</taxon>
        <taxon>Metazoa</taxon>
        <taxon>Chordata</taxon>
        <taxon>Craniata</taxon>
        <taxon>Vertebrata</taxon>
        <taxon>Euteleostomi</taxon>
        <taxon>Archelosauria</taxon>
        <taxon>Archosauria</taxon>
        <taxon>Dinosauria</taxon>
        <taxon>Saurischia</taxon>
        <taxon>Theropoda</taxon>
        <taxon>Coelurosauria</taxon>
        <taxon>Aves</taxon>
        <taxon>Neognathae</taxon>
        <taxon>Neoaves</taxon>
        <taxon>Telluraves</taxon>
        <taxon>Australaves</taxon>
        <taxon>Passeriformes</taxon>
        <taxon>Menuridae</taxon>
        <taxon>Atrichornis</taxon>
    </lineage>
</organism>
<dbReference type="EMBL" id="WBMZ01000012">
    <property type="protein sequence ID" value="NXY12675.1"/>
    <property type="molecule type" value="Genomic_DNA"/>
</dbReference>
<comment type="similarity">
    <text evidence="1">Belongs to the protein kinase superfamily. STE Ser/Thr protein kinase family. STE20 subfamily.</text>
</comment>
<feature type="non-terminal residue" evidence="6">
    <location>
        <position position="76"/>
    </location>
</feature>
<dbReference type="PROSITE" id="PS50011">
    <property type="entry name" value="PROTEIN_KINASE_DOM"/>
    <property type="match status" value="1"/>
</dbReference>
<dbReference type="InterPro" id="IPR000719">
    <property type="entry name" value="Prot_kinase_dom"/>
</dbReference>
<dbReference type="Proteomes" id="UP000658642">
    <property type="component" value="Unassembled WGS sequence"/>
</dbReference>
<feature type="domain" description="Protein kinase" evidence="5">
    <location>
        <begin position="1"/>
        <end position="76"/>
    </location>
</feature>
<evidence type="ECO:0000256" key="1">
    <source>
        <dbReference type="ARBA" id="ARBA00008874"/>
    </source>
</evidence>
<name>A0A852NK55_9PASS</name>
<evidence type="ECO:0000256" key="2">
    <source>
        <dbReference type="ARBA" id="ARBA00012513"/>
    </source>
</evidence>
<comment type="caution">
    <text evidence="6">The sequence shown here is derived from an EMBL/GenBank/DDBJ whole genome shotgun (WGS) entry which is preliminary data.</text>
</comment>
<evidence type="ECO:0000313" key="6">
    <source>
        <dbReference type="EMBL" id="NXY12675.1"/>
    </source>
</evidence>
<dbReference type="Pfam" id="PF00069">
    <property type="entry name" value="Pkinase"/>
    <property type="match status" value="1"/>
</dbReference>
<dbReference type="EC" id="2.7.11.1" evidence="2"/>
<dbReference type="PANTHER" id="PTHR45832">
    <property type="entry name" value="SERINE/THREONINE-PROTEIN KINASE SAMKA-RELATED-RELATED"/>
    <property type="match status" value="1"/>
</dbReference>
<evidence type="ECO:0000313" key="7">
    <source>
        <dbReference type="Proteomes" id="UP000658642"/>
    </source>
</evidence>
<feature type="non-terminal residue" evidence="6">
    <location>
        <position position="1"/>
    </location>
</feature>
<dbReference type="OrthoDB" id="8693905at2759"/>
<dbReference type="SUPFAM" id="SSF56112">
    <property type="entry name" value="Protein kinase-like (PK-like)"/>
    <property type="match status" value="1"/>
</dbReference>
<keyword evidence="6" id="KW-0808">Transferase</keyword>
<dbReference type="InterPro" id="IPR011009">
    <property type="entry name" value="Kinase-like_dom_sf"/>
</dbReference>
<evidence type="ECO:0000259" key="5">
    <source>
        <dbReference type="PROSITE" id="PS50011"/>
    </source>
</evidence>
<proteinExistence type="inferred from homology"/>
<dbReference type="Gene3D" id="3.30.200.20">
    <property type="entry name" value="Phosphorylase Kinase, domain 1"/>
    <property type="match status" value="1"/>
</dbReference>
<keyword evidence="3" id="KW-0547">Nucleotide-binding</keyword>
<evidence type="ECO:0000256" key="4">
    <source>
        <dbReference type="ARBA" id="ARBA00022840"/>
    </source>
</evidence>
<reference evidence="6" key="1">
    <citation type="submission" date="2020-02" db="EMBL/GenBank/DDBJ databases">
        <title>Bird 10,000 Genomes (B10K) Project - Family phase.</title>
        <authorList>
            <person name="Zhang G."/>
        </authorList>
    </citation>
    <scope>NUCLEOTIDE SEQUENCE</scope>
    <source>
        <strain evidence="6">B10K-DU-029-61</strain>
        <tissue evidence="6">Blood</tissue>
    </source>
</reference>
<evidence type="ECO:0000256" key="3">
    <source>
        <dbReference type="ARBA" id="ARBA00022741"/>
    </source>
</evidence>
<gene>
    <name evidence="6" type="primary">Pak3_0</name>
    <name evidence="6" type="ORF">ATRCLA_R02971</name>
</gene>
<accession>A0A852NK55</accession>
<dbReference type="AlphaFoldDB" id="A0A852NK55"/>